<dbReference type="PROSITE" id="PS51462">
    <property type="entry name" value="NUDIX"/>
    <property type="match status" value="1"/>
</dbReference>
<evidence type="ECO:0000256" key="3">
    <source>
        <dbReference type="ARBA" id="ARBA00022842"/>
    </source>
</evidence>
<feature type="binding site" evidence="5">
    <location>
        <position position="69"/>
    </location>
    <ligand>
        <name>Mg(2+)</name>
        <dbReference type="ChEBI" id="CHEBI:18420"/>
    </ligand>
</feature>
<keyword evidence="1 5" id="KW-0479">Metal-binding</keyword>
<dbReference type="EMBL" id="MH449685">
    <property type="protein sequence ID" value="AXL05140.1"/>
    <property type="molecule type" value="Genomic_DNA"/>
</dbReference>
<dbReference type="GO" id="GO:0008727">
    <property type="term" value="F:GDP-mannose mannosyl hydrolase activity"/>
    <property type="evidence" value="ECO:0007669"/>
    <property type="project" value="InterPro"/>
</dbReference>
<dbReference type="Pfam" id="PF00293">
    <property type="entry name" value="NUDIX"/>
    <property type="match status" value="1"/>
</dbReference>
<evidence type="ECO:0000256" key="1">
    <source>
        <dbReference type="ARBA" id="ARBA00022723"/>
    </source>
</evidence>
<keyword evidence="2 8" id="KW-0378">Hydrolase</keyword>
<evidence type="ECO:0000256" key="2">
    <source>
        <dbReference type="ARBA" id="ARBA00022801"/>
    </source>
</evidence>
<dbReference type="GO" id="GO:0046872">
    <property type="term" value="F:metal ion binding"/>
    <property type="evidence" value="ECO:0007669"/>
    <property type="project" value="UniProtKB-KW"/>
</dbReference>
<dbReference type="AlphaFoldDB" id="A0A346AD28"/>
<feature type="short sequence motif" description="Nudix box" evidence="6">
    <location>
        <begin position="50"/>
        <end position="71"/>
    </location>
</feature>
<dbReference type="SUPFAM" id="SSF55811">
    <property type="entry name" value="Nudix"/>
    <property type="match status" value="1"/>
</dbReference>
<gene>
    <name evidence="8" type="primary">gmm</name>
</gene>
<evidence type="ECO:0000256" key="6">
    <source>
        <dbReference type="PIRSR" id="PIRSR037599-4"/>
    </source>
</evidence>
<dbReference type="InterPro" id="IPR000086">
    <property type="entry name" value="NUDIX_hydrolase_dom"/>
</dbReference>
<evidence type="ECO:0000256" key="4">
    <source>
        <dbReference type="PIRSR" id="PIRSR037599-1"/>
    </source>
</evidence>
<protein>
    <submittedName>
        <fullName evidence="8">GDP-mannose mannosyl hydrolase</fullName>
    </submittedName>
</protein>
<dbReference type="PANTHER" id="PTHR43046">
    <property type="entry name" value="GDP-MANNOSE MANNOSYL HYDROLASE"/>
    <property type="match status" value="1"/>
</dbReference>
<dbReference type="CDD" id="cd03430">
    <property type="entry name" value="NUDIX_GDPMH_NudD"/>
    <property type="match status" value="1"/>
</dbReference>
<evidence type="ECO:0000256" key="5">
    <source>
        <dbReference type="PIRSR" id="PIRSR037599-3"/>
    </source>
</evidence>
<dbReference type="PIRSF" id="PIRSF037599">
    <property type="entry name" value="GDPMH"/>
    <property type="match status" value="1"/>
</dbReference>
<feature type="domain" description="Nudix hydrolase" evidence="7">
    <location>
        <begin position="13"/>
        <end position="153"/>
    </location>
</feature>
<sequence length="162" mass="18675">MHLTDDDFLKTIKNTPLISIDLVISDSSGRYLLGLRRNRPAADYWFVLGGRIKKGEAISDAFKRVAENELGVTLQSSKAKFIGVYEHFYKDSFYDIMTPTHYVVLAYSIELDHDINSFSVAQHSKYKWFDIVDLLASPDVHQYTKNYFLDKGLEDNENSSFF</sequence>
<proteinExistence type="predicted"/>
<evidence type="ECO:0000313" key="8">
    <source>
        <dbReference type="EMBL" id="AXL05140.1"/>
    </source>
</evidence>
<feature type="site" description="Critical for catalysis" evidence="4">
    <location>
        <position position="123"/>
    </location>
</feature>
<accession>A0A346AD28</accession>
<dbReference type="NCBIfam" id="NF011963">
    <property type="entry name" value="PRK15434.1"/>
    <property type="match status" value="1"/>
</dbReference>
<dbReference type="InterPro" id="IPR015797">
    <property type="entry name" value="NUDIX_hydrolase-like_dom_sf"/>
</dbReference>
<evidence type="ECO:0000259" key="7">
    <source>
        <dbReference type="PROSITE" id="PS51462"/>
    </source>
</evidence>
<organism evidence="8">
    <name type="scientific">Aeromonas hydrophila</name>
    <dbReference type="NCBI Taxonomy" id="644"/>
    <lineage>
        <taxon>Bacteria</taxon>
        <taxon>Pseudomonadati</taxon>
        <taxon>Pseudomonadota</taxon>
        <taxon>Gammaproteobacteria</taxon>
        <taxon>Aeromonadales</taxon>
        <taxon>Aeromonadaceae</taxon>
        <taxon>Aeromonas</taxon>
    </lineage>
</organism>
<name>A0A346AD28_AERHY</name>
<reference evidence="8" key="1">
    <citation type="submission" date="2018-06" db="EMBL/GenBank/DDBJ databases">
        <title>Genetic diversity of the Aeromonas Hydrophila O antigens and development of a suspension array for serotype detection.</title>
        <authorList>
            <person name="Cao H."/>
            <person name="Liu B."/>
        </authorList>
    </citation>
    <scope>NUCLEOTIDE SEQUENCE</scope>
    <source>
        <strain evidence="8">G5400</strain>
    </source>
</reference>
<keyword evidence="3 5" id="KW-0460">Magnesium</keyword>
<comment type="cofactor">
    <cofactor evidence="5">
        <name>Mg(2+)</name>
        <dbReference type="ChEBI" id="CHEBI:18420"/>
    </cofactor>
    <text evidence="5">Binds 1 Mg(2+) ion per subunit.</text>
</comment>
<dbReference type="PANTHER" id="PTHR43046:SF12">
    <property type="entry name" value="GDP-MANNOSE MANNOSYL HYDROLASE"/>
    <property type="match status" value="1"/>
</dbReference>
<feature type="binding site" evidence="5">
    <location>
        <position position="122"/>
    </location>
    <ligand>
        <name>Mg(2+)</name>
        <dbReference type="ChEBI" id="CHEBI:18420"/>
    </ligand>
</feature>
<feature type="binding site" evidence="5">
    <location>
        <position position="49"/>
    </location>
    <ligand>
        <name>Mg(2+)</name>
        <dbReference type="ChEBI" id="CHEBI:18420"/>
    </ligand>
</feature>
<dbReference type="Gene3D" id="3.90.79.10">
    <property type="entry name" value="Nucleoside Triphosphate Pyrophosphohydrolase"/>
    <property type="match status" value="1"/>
</dbReference>
<dbReference type="InterPro" id="IPR033715">
    <property type="entry name" value="GDPMH"/>
</dbReference>